<keyword evidence="4 8" id="KW-0808">Transferase</keyword>
<dbReference type="Proteomes" id="UP000070328">
    <property type="component" value="Unassembled WGS sequence"/>
</dbReference>
<dbReference type="InterPro" id="IPR001138">
    <property type="entry name" value="Zn2Cys6_DnaBD"/>
</dbReference>
<evidence type="ECO:0000256" key="2">
    <source>
        <dbReference type="ARBA" id="ARBA00009320"/>
    </source>
</evidence>
<feature type="region of interest" description="Disordered" evidence="9">
    <location>
        <begin position="31"/>
        <end position="106"/>
    </location>
</feature>
<dbReference type="EMBL" id="JFBX01000289">
    <property type="protein sequence ID" value="KXH43060.1"/>
    <property type="molecule type" value="Genomic_DNA"/>
</dbReference>
<dbReference type="GO" id="GO:0004084">
    <property type="term" value="F:branched-chain-amino-acid transaminase activity"/>
    <property type="evidence" value="ECO:0007669"/>
    <property type="project" value="UniProtKB-EC"/>
</dbReference>
<dbReference type="InterPro" id="IPR001544">
    <property type="entry name" value="Aminotrans_IV"/>
</dbReference>
<feature type="compositionally biased region" description="Basic residues" evidence="9">
    <location>
        <begin position="66"/>
        <end position="75"/>
    </location>
</feature>
<dbReference type="GO" id="GO:0009099">
    <property type="term" value="P:L-valine biosynthetic process"/>
    <property type="evidence" value="ECO:0007669"/>
    <property type="project" value="TreeGrafter"/>
</dbReference>
<comment type="catalytic activity">
    <reaction evidence="8">
        <text>L-isoleucine + 2-oxoglutarate = (S)-3-methyl-2-oxopentanoate + L-glutamate</text>
        <dbReference type="Rhea" id="RHEA:24801"/>
        <dbReference type="ChEBI" id="CHEBI:16810"/>
        <dbReference type="ChEBI" id="CHEBI:29985"/>
        <dbReference type="ChEBI" id="CHEBI:35146"/>
        <dbReference type="ChEBI" id="CHEBI:58045"/>
        <dbReference type="EC" id="2.6.1.42"/>
    </reaction>
</comment>
<dbReference type="InterPro" id="IPR018300">
    <property type="entry name" value="Aminotrans_IV_CS"/>
</dbReference>
<proteinExistence type="inferred from homology"/>
<dbReference type="InterPro" id="IPR043131">
    <property type="entry name" value="BCAT-like_N"/>
</dbReference>
<dbReference type="SUPFAM" id="SSF57701">
    <property type="entry name" value="Zn2/Cys6 DNA-binding domain"/>
    <property type="match status" value="1"/>
</dbReference>
<dbReference type="PANTHER" id="PTHR11825">
    <property type="entry name" value="SUBGROUP IIII AMINOTRANSFERASE"/>
    <property type="match status" value="1"/>
</dbReference>
<evidence type="ECO:0000256" key="3">
    <source>
        <dbReference type="ARBA" id="ARBA00022576"/>
    </source>
</evidence>
<evidence type="ECO:0000256" key="6">
    <source>
        <dbReference type="ARBA" id="ARBA00023242"/>
    </source>
</evidence>
<dbReference type="PANTHER" id="PTHR11825:SF69">
    <property type="entry name" value="BRANCHED-CHAIN-AMINO-ACID AMINOTRANSFERASE"/>
    <property type="match status" value="1"/>
</dbReference>
<dbReference type="InterPro" id="IPR036864">
    <property type="entry name" value="Zn2-C6_fun-type_DNA-bd_sf"/>
</dbReference>
<dbReference type="InterPro" id="IPR021858">
    <property type="entry name" value="Fun_TF"/>
</dbReference>
<keyword evidence="6" id="KW-0539">Nucleus</keyword>
<dbReference type="Gene3D" id="3.20.10.10">
    <property type="entry name" value="D-amino Acid Aminotransferase, subunit A, domain 2"/>
    <property type="match status" value="1"/>
</dbReference>
<evidence type="ECO:0000313" key="10">
    <source>
        <dbReference type="EMBL" id="KXH43060.1"/>
    </source>
</evidence>
<comment type="catalytic activity">
    <reaction evidence="8">
        <text>L-leucine + 2-oxoglutarate = 4-methyl-2-oxopentanoate + L-glutamate</text>
        <dbReference type="Rhea" id="RHEA:18321"/>
        <dbReference type="ChEBI" id="CHEBI:16810"/>
        <dbReference type="ChEBI" id="CHEBI:17865"/>
        <dbReference type="ChEBI" id="CHEBI:29985"/>
        <dbReference type="ChEBI" id="CHEBI:57427"/>
        <dbReference type="EC" id="2.6.1.42"/>
    </reaction>
</comment>
<keyword evidence="5 7" id="KW-0663">Pyridoxal phosphate</keyword>
<dbReference type="GO" id="GO:0000981">
    <property type="term" value="F:DNA-binding transcription factor activity, RNA polymerase II-specific"/>
    <property type="evidence" value="ECO:0007669"/>
    <property type="project" value="InterPro"/>
</dbReference>
<comment type="catalytic activity">
    <reaction evidence="8">
        <text>L-valine + 2-oxoglutarate = 3-methyl-2-oxobutanoate + L-glutamate</text>
        <dbReference type="Rhea" id="RHEA:24813"/>
        <dbReference type="ChEBI" id="CHEBI:11851"/>
        <dbReference type="ChEBI" id="CHEBI:16810"/>
        <dbReference type="ChEBI" id="CHEBI:29985"/>
        <dbReference type="ChEBI" id="CHEBI:57762"/>
        <dbReference type="EC" id="2.6.1.42"/>
    </reaction>
</comment>
<gene>
    <name evidence="10" type="ORF">CSIM01_01814</name>
</gene>
<name>A0A135T4I4_9PEZI</name>
<keyword evidence="11" id="KW-1185">Reference proteome</keyword>
<protein>
    <recommendedName>
        <fullName evidence="8">Branched-chain-amino-acid aminotransferase</fullName>
        <ecNumber evidence="8">2.6.1.42</ecNumber>
    </recommendedName>
</protein>
<keyword evidence="8" id="KW-0100">Branched-chain amino acid biosynthesis</keyword>
<dbReference type="AlphaFoldDB" id="A0A135T4I4"/>
<dbReference type="Pfam" id="PF01063">
    <property type="entry name" value="Aminotran_4"/>
    <property type="match status" value="1"/>
</dbReference>
<keyword evidence="3 8" id="KW-0032">Aminotransferase</keyword>
<dbReference type="InterPro" id="IPR036038">
    <property type="entry name" value="Aminotransferase-like"/>
</dbReference>
<evidence type="ECO:0000256" key="9">
    <source>
        <dbReference type="SAM" id="MobiDB-lite"/>
    </source>
</evidence>
<comment type="similarity">
    <text evidence="2 8">Belongs to the class-IV pyridoxal-phosphate-dependent aminotransferase family.</text>
</comment>
<evidence type="ECO:0000256" key="1">
    <source>
        <dbReference type="ARBA" id="ARBA00001933"/>
    </source>
</evidence>
<evidence type="ECO:0000313" key="11">
    <source>
        <dbReference type="Proteomes" id="UP000070328"/>
    </source>
</evidence>
<reference evidence="10 11" key="1">
    <citation type="submission" date="2014-02" db="EMBL/GenBank/DDBJ databases">
        <title>The genome sequence of Colletotrichum simmondsii CBS122122.</title>
        <authorList>
            <person name="Baroncelli R."/>
            <person name="Thon M.R."/>
        </authorList>
    </citation>
    <scope>NUCLEOTIDE SEQUENCE [LARGE SCALE GENOMIC DNA]</scope>
    <source>
        <strain evidence="10 11">CBS122122</strain>
    </source>
</reference>
<dbReference type="GO" id="GO:0009098">
    <property type="term" value="P:L-leucine biosynthetic process"/>
    <property type="evidence" value="ECO:0007669"/>
    <property type="project" value="TreeGrafter"/>
</dbReference>
<evidence type="ECO:0000256" key="7">
    <source>
        <dbReference type="RuleBase" id="RU004516"/>
    </source>
</evidence>
<dbReference type="InterPro" id="IPR005786">
    <property type="entry name" value="B_amino_transII"/>
</dbReference>
<dbReference type="PROSITE" id="PS00770">
    <property type="entry name" value="AA_TRANSFER_CLASS_4"/>
    <property type="match status" value="1"/>
</dbReference>
<dbReference type="Pfam" id="PF11951">
    <property type="entry name" value="Fungal_trans_2"/>
    <property type="match status" value="1"/>
</dbReference>
<dbReference type="GO" id="GO:0005739">
    <property type="term" value="C:mitochondrion"/>
    <property type="evidence" value="ECO:0007669"/>
    <property type="project" value="TreeGrafter"/>
</dbReference>
<accession>A0A135T4I4</accession>
<dbReference type="OrthoDB" id="5126878at2759"/>
<dbReference type="SUPFAM" id="SSF56752">
    <property type="entry name" value="D-aminoacid aminotransferase-like PLP-dependent enzymes"/>
    <property type="match status" value="1"/>
</dbReference>
<dbReference type="GO" id="GO:0008270">
    <property type="term" value="F:zinc ion binding"/>
    <property type="evidence" value="ECO:0007669"/>
    <property type="project" value="InterPro"/>
</dbReference>
<organism evidence="10 11">
    <name type="scientific">Colletotrichum simmondsii</name>
    <dbReference type="NCBI Taxonomy" id="703756"/>
    <lineage>
        <taxon>Eukaryota</taxon>
        <taxon>Fungi</taxon>
        <taxon>Dikarya</taxon>
        <taxon>Ascomycota</taxon>
        <taxon>Pezizomycotina</taxon>
        <taxon>Sordariomycetes</taxon>
        <taxon>Hypocreomycetidae</taxon>
        <taxon>Glomerellales</taxon>
        <taxon>Glomerellaceae</taxon>
        <taxon>Colletotrichum</taxon>
        <taxon>Colletotrichum acutatum species complex</taxon>
    </lineage>
</organism>
<dbReference type="InterPro" id="IPR043132">
    <property type="entry name" value="BCAT-like_C"/>
</dbReference>
<comment type="caution">
    <text evidence="10">The sequence shown here is derived from an EMBL/GenBank/DDBJ whole genome shotgun (WGS) entry which is preliminary data.</text>
</comment>
<dbReference type="EC" id="2.6.1.42" evidence="8"/>
<keyword evidence="8" id="KW-0028">Amino-acid biosynthesis</keyword>
<comment type="cofactor">
    <cofactor evidence="1 7">
        <name>pyridoxal 5'-phosphate</name>
        <dbReference type="ChEBI" id="CHEBI:597326"/>
    </cofactor>
</comment>
<feature type="compositionally biased region" description="Polar residues" evidence="9">
    <location>
        <begin position="80"/>
        <end position="106"/>
    </location>
</feature>
<evidence type="ECO:0000256" key="8">
    <source>
        <dbReference type="RuleBase" id="RU004517"/>
    </source>
</evidence>
<sequence length="1151" mass="127385">MVDHGIRKRNVTTRDRTGCVTCRSRRLKCDEKKPHCNNASPHLASLPKFGSDCGSSSFRDQTDLLKRKHGRKRKEKAQTPAPSEQSPSSNAPDSVEPTLQSHQVSQRIVTPGDETFHSADESHQTFDDSQELSLYEAATSLALISGGIHQDSLGSTSEHQTESPLFYTPFDDTTLQADSTLGGLEEDNTGDGLNTSYQGVLTSSSTPAYTRTDSPLLRQRQSEQANRQLNSVPMIPVGLLESAKFAEDMVFYHHFTDTSPYGTLSILSLNDILRAEHLDKAFFHAALALAALDISQARPTEALGSKAALQALDHFVTALGTVGMAQLDDEGVATGCPPNQANAISWLATLLLLANFELQRSQMKLWYIHSRAAVTFLSQHLNRVQDSPVGESLIRSFSRIAALLDIFDRAYSVRYSIASPDVSDSLSRSLVNSPHSADRLLYILPRVIKLEEEWKSNPQHDLHWREQAESLIEELKAWRKTVPDCDVPPLHEHTANPYNEDAEGPGISIKPLSIPSAPEPVKAATTFMHYLVSLLRLETRYLPGAVRQLPPKAKKIVLLVCRLAAGVPYASCAAVNAYSHGMVAAMMNCYYMSEEQEVKDWVKNWIAGFPREREGIWNVRHAHRVLNYVDQEYTRRGSRYNWEIIKVRLIDLETDATPSEDEEADPDKFSVEIYSRKSGTPAIADYQRANDNDENGFLRIWKDLGIFITSSSAYLAIMAIELELELKDDFKSKEMLISEFMTLPKSTGQPDNGHPYAELDVSKMLKTLVPEVDQLPVPDAHDPVRLGQNCTTAHMVQVPWSVQTGWGTPVMSPYGKIALEPTASVLHYATESFEGMKAYRGHDNKLRLFRPDLNCVRLLKSNARVGLPSFDPSALLAIITTFLGTECPRWLPDPGTNIYVRPAMVGSGSALGINQPPEALFFLFAALFPQSMGGGSANVPHPGIKLLASSPEHIRAWPGGFGSAKVGANYGPAMVSHAAAKAQGCTQTLWLFGKARIVTEAGASNFFVVWRKKGGEGVELVTSSLDTEVILDGITRRSVLEVARERLTRESTAETELAPLEVVERPFTMGEVVEAYEEGRLVEGFVSGTAMFITPVSVIKYGDTEIQFPMMVTKEGHKTPRSVYSNTIKSWLEDIIYGRVEHEWGYVVAEQ</sequence>
<dbReference type="CDD" id="cd00067">
    <property type="entry name" value="GAL4"/>
    <property type="match status" value="1"/>
</dbReference>
<dbReference type="Gene3D" id="3.30.470.10">
    <property type="match status" value="1"/>
</dbReference>
<evidence type="ECO:0000256" key="5">
    <source>
        <dbReference type="ARBA" id="ARBA00022898"/>
    </source>
</evidence>
<evidence type="ECO:0000256" key="4">
    <source>
        <dbReference type="ARBA" id="ARBA00022679"/>
    </source>
</evidence>